<organism evidence="1 2">
    <name type="scientific">Cinara cedri</name>
    <dbReference type="NCBI Taxonomy" id="506608"/>
    <lineage>
        <taxon>Eukaryota</taxon>
        <taxon>Metazoa</taxon>
        <taxon>Ecdysozoa</taxon>
        <taxon>Arthropoda</taxon>
        <taxon>Hexapoda</taxon>
        <taxon>Insecta</taxon>
        <taxon>Pterygota</taxon>
        <taxon>Neoptera</taxon>
        <taxon>Paraneoptera</taxon>
        <taxon>Hemiptera</taxon>
        <taxon>Sternorrhyncha</taxon>
        <taxon>Aphidomorpha</taxon>
        <taxon>Aphidoidea</taxon>
        <taxon>Aphididae</taxon>
        <taxon>Lachninae</taxon>
        <taxon>Cinara</taxon>
    </lineage>
</organism>
<dbReference type="AlphaFoldDB" id="A0A5E4NCI2"/>
<keyword evidence="2" id="KW-1185">Reference proteome</keyword>
<dbReference type="PANTHER" id="PTHR46880:SF8">
    <property type="entry name" value="E3 SUMO-PROTEIN LIGASE KIAA1586"/>
    <property type="match status" value="1"/>
</dbReference>
<dbReference type="EMBL" id="CABPRJ010001918">
    <property type="protein sequence ID" value="VVC41398.1"/>
    <property type="molecule type" value="Genomic_DNA"/>
</dbReference>
<gene>
    <name evidence="1" type="ORF">CINCED_3A000798</name>
</gene>
<sequence>MLSLLKLTVRIHCGRLCGHQCNGQKKKKFKGLYSTDGKIGCDICRKMGKLKTPQKIQISQEWATCEIDGGTNTNKKTHLTVLRNKLKKHFESNSHKSAVQILDNKDKNMLSKFMEEKDYQINKATYSIFRTAYYIAKYNCPFDDHLKLVQLQELNGIKLGFTLHSRHSSTNILQHISEEMKHKIIKNIIDTNAKCSILIHKSTTLNLVELKNQTAENIVNQLINCLYTSGLDENYLQQHCVSFEATEQTFCWVKNGVAKKLKDKVITSFKTNNGDYMHQAVVAIKDMKFKNIDLTSNKKMISINKNQFLTSIENNLKSRLLDNDSENKIILKNILVLEKSTWPEDPDIRYGEDDIKYLCKRFSLDQDEAISSMRKIIYDQTIDPKNVMFAFYIFLKTFPCSTAEYERGFSVMNNICMDLCSRLTIINISNLMFIKTSPK</sequence>
<dbReference type="OrthoDB" id="6599966at2759"/>
<name>A0A5E4NCI2_9HEMI</name>
<dbReference type="Proteomes" id="UP000325440">
    <property type="component" value="Unassembled WGS sequence"/>
</dbReference>
<dbReference type="PANTHER" id="PTHR46880">
    <property type="entry name" value="RAS-ASSOCIATING DOMAIN-CONTAINING PROTEIN"/>
    <property type="match status" value="1"/>
</dbReference>
<reference evidence="1 2" key="1">
    <citation type="submission" date="2019-08" db="EMBL/GenBank/DDBJ databases">
        <authorList>
            <person name="Alioto T."/>
            <person name="Alioto T."/>
            <person name="Gomez Garrido J."/>
        </authorList>
    </citation>
    <scope>NUCLEOTIDE SEQUENCE [LARGE SCALE GENOMIC DNA]</scope>
</reference>
<evidence type="ECO:0000313" key="2">
    <source>
        <dbReference type="Proteomes" id="UP000325440"/>
    </source>
</evidence>
<protein>
    <submittedName>
        <fullName evidence="1">Uncharacterized protein</fullName>
    </submittedName>
</protein>
<evidence type="ECO:0000313" key="1">
    <source>
        <dbReference type="EMBL" id="VVC41398.1"/>
    </source>
</evidence>
<proteinExistence type="predicted"/>
<accession>A0A5E4NCI2</accession>